<comment type="similarity">
    <text evidence="5">Belongs to the YicC/YloC family.</text>
</comment>
<evidence type="ECO:0000256" key="3">
    <source>
        <dbReference type="ARBA" id="ARBA00022759"/>
    </source>
</evidence>
<dbReference type="Pfam" id="PF03755">
    <property type="entry name" value="YicC-like_N"/>
    <property type="match status" value="1"/>
</dbReference>
<keyword evidence="3" id="KW-0255">Endonuclease</keyword>
<dbReference type="InterPro" id="IPR005229">
    <property type="entry name" value="YicC/YloC-like"/>
</dbReference>
<dbReference type="Pfam" id="PF08340">
    <property type="entry name" value="YicC-like_C"/>
    <property type="match status" value="1"/>
</dbReference>
<dbReference type="GO" id="GO:0004521">
    <property type="term" value="F:RNA endonuclease activity"/>
    <property type="evidence" value="ECO:0007669"/>
    <property type="project" value="InterPro"/>
</dbReference>
<dbReference type="GO" id="GO:0016787">
    <property type="term" value="F:hydrolase activity"/>
    <property type="evidence" value="ECO:0007669"/>
    <property type="project" value="UniProtKB-KW"/>
</dbReference>
<dbReference type="PANTHER" id="PTHR30636">
    <property type="entry name" value="UPF0701 PROTEIN YICC"/>
    <property type="match status" value="1"/>
</dbReference>
<gene>
    <name evidence="8" type="ORF">SAMN02745245_01330</name>
</gene>
<keyword evidence="4" id="KW-0378">Hydrolase</keyword>
<reference evidence="8 9" key="1">
    <citation type="submission" date="2016-11" db="EMBL/GenBank/DDBJ databases">
        <authorList>
            <person name="Jaros S."/>
            <person name="Januszkiewicz K."/>
            <person name="Wedrychowicz H."/>
        </authorList>
    </citation>
    <scope>NUCLEOTIDE SEQUENCE [LARGE SCALE GENOMIC DNA]</scope>
    <source>
        <strain evidence="8 9">DSM 21120</strain>
    </source>
</reference>
<dbReference type="NCBIfam" id="TIGR00255">
    <property type="entry name" value="YicC/YloC family endoribonuclease"/>
    <property type="match status" value="1"/>
</dbReference>
<proteinExistence type="inferred from homology"/>
<evidence type="ECO:0000313" key="9">
    <source>
        <dbReference type="Proteomes" id="UP000184032"/>
    </source>
</evidence>
<accession>A0A1M5SZJ5</accession>
<evidence type="ECO:0000313" key="8">
    <source>
        <dbReference type="EMBL" id="SHH43902.1"/>
    </source>
</evidence>
<protein>
    <submittedName>
        <fullName evidence="8">TIGR00255 family protein</fullName>
    </submittedName>
</protein>
<dbReference type="InterPro" id="IPR013551">
    <property type="entry name" value="YicC-like_C"/>
</dbReference>
<dbReference type="AlphaFoldDB" id="A0A1M5SZJ5"/>
<evidence type="ECO:0000256" key="1">
    <source>
        <dbReference type="ARBA" id="ARBA00001968"/>
    </source>
</evidence>
<dbReference type="OrthoDB" id="9771229at2"/>
<evidence type="ECO:0000259" key="7">
    <source>
        <dbReference type="Pfam" id="PF08340"/>
    </source>
</evidence>
<keyword evidence="9" id="KW-1185">Reference proteome</keyword>
<evidence type="ECO:0000259" key="6">
    <source>
        <dbReference type="Pfam" id="PF03755"/>
    </source>
</evidence>
<dbReference type="PANTHER" id="PTHR30636:SF3">
    <property type="entry name" value="UPF0701 PROTEIN YICC"/>
    <property type="match status" value="1"/>
</dbReference>
<organism evidence="8 9">
    <name type="scientific">Anaerosphaera aminiphila DSM 21120</name>
    <dbReference type="NCBI Taxonomy" id="1120995"/>
    <lineage>
        <taxon>Bacteria</taxon>
        <taxon>Bacillati</taxon>
        <taxon>Bacillota</taxon>
        <taxon>Tissierellia</taxon>
        <taxon>Tissierellales</taxon>
        <taxon>Peptoniphilaceae</taxon>
        <taxon>Anaerosphaera</taxon>
    </lineage>
</organism>
<feature type="domain" description="Endoribonuclease YicC-like N-terminal" evidence="6">
    <location>
        <begin position="1"/>
        <end position="156"/>
    </location>
</feature>
<feature type="domain" description="Endoribonuclease YicC-like C-terminal" evidence="7">
    <location>
        <begin position="172"/>
        <end position="291"/>
    </location>
</feature>
<evidence type="ECO:0000256" key="5">
    <source>
        <dbReference type="ARBA" id="ARBA00035648"/>
    </source>
</evidence>
<dbReference type="EMBL" id="FQXI01000009">
    <property type="protein sequence ID" value="SHH43902.1"/>
    <property type="molecule type" value="Genomic_DNA"/>
</dbReference>
<dbReference type="InterPro" id="IPR013527">
    <property type="entry name" value="YicC-like_N"/>
</dbReference>
<sequence length="291" mass="33391">MHSMTGYGMGVYSNDEMSIKIEMKSVNNRYCDIAIRLPRNLISLEDKIKRIIKSKVNRGKVDVFINIDYINSTNVNIIVNTALAEEYYNALTKLNEQLNLNGKISLKDIYSMQGVLVNQSGEENVDEYFLLIEKALNQALDNFLNMRSIEGENLKKDFSEKIKNICEIMEVIKERAPLTLEENIKKLKDTIEQNVEVDKLDISRLSTEVAIMSDKLSIDEEITRIKLHLEQFSDIINLDGAIGRKLDFLIQELNREVNTIGSKTTDITILNSVVNLKSEIEKIREQIQNIE</sequence>
<keyword evidence="2" id="KW-0540">Nuclease</keyword>
<evidence type="ECO:0000256" key="2">
    <source>
        <dbReference type="ARBA" id="ARBA00022722"/>
    </source>
</evidence>
<dbReference type="STRING" id="1120995.SAMN02745245_01330"/>
<comment type="cofactor">
    <cofactor evidence="1">
        <name>a divalent metal cation</name>
        <dbReference type="ChEBI" id="CHEBI:60240"/>
    </cofactor>
</comment>
<evidence type="ECO:0000256" key="4">
    <source>
        <dbReference type="ARBA" id="ARBA00022801"/>
    </source>
</evidence>
<dbReference type="Proteomes" id="UP000184032">
    <property type="component" value="Unassembled WGS sequence"/>
</dbReference>
<name>A0A1M5SZJ5_9FIRM</name>